<name>A0A1D1YBG2_9ARAE</name>
<organism evidence="3">
    <name type="scientific">Anthurium amnicola</name>
    <dbReference type="NCBI Taxonomy" id="1678845"/>
    <lineage>
        <taxon>Eukaryota</taxon>
        <taxon>Viridiplantae</taxon>
        <taxon>Streptophyta</taxon>
        <taxon>Embryophyta</taxon>
        <taxon>Tracheophyta</taxon>
        <taxon>Spermatophyta</taxon>
        <taxon>Magnoliopsida</taxon>
        <taxon>Liliopsida</taxon>
        <taxon>Araceae</taxon>
        <taxon>Pothoideae</taxon>
        <taxon>Potheae</taxon>
        <taxon>Anthurium</taxon>
    </lineage>
</organism>
<accession>A0A1D1YBG2</accession>
<evidence type="ECO:0000256" key="1">
    <source>
        <dbReference type="SAM" id="MobiDB-lite"/>
    </source>
</evidence>
<feature type="region of interest" description="Disordered" evidence="1">
    <location>
        <begin position="365"/>
        <end position="398"/>
    </location>
</feature>
<evidence type="ECO:0000313" key="2">
    <source>
        <dbReference type="EMBL" id="JAT49806.1"/>
    </source>
</evidence>
<dbReference type="AlphaFoldDB" id="A0A1D1YBG2"/>
<protein>
    <submittedName>
        <fullName evidence="3">Uncharacterized protein</fullName>
    </submittedName>
</protein>
<feature type="region of interest" description="Disordered" evidence="1">
    <location>
        <begin position="428"/>
        <end position="458"/>
    </location>
</feature>
<sequence length="537" mass="58454">MQLGHEHLSKEIGCNGNHLDAETLKANNEVNREGSQGLMPLMPVADQLLSKGGKPEADGDADVENFISGNQNVGCNLAPYSLALPQFEMGKKDTEFYIDKVVTEMELPKMIVCYKEGSYHIIKDICVDEGLHSFDSILVVHNAVKDEKIYDETKFDTDDFTNELHISDGLKLSSLSGQSISDVNNEDTERASFKSVPEECEDKSLTVGEIFSSESHENFDEIVFSRQDADSHQCQGQGIHNHIESEKQNSLESLLEEDRENTNIAEEIVHASETKELLPMQLDRGHFYDFSCSESNLDQPQLVSSDMDQPLSVCADTIESQFTKGDSHQLKSVSGDCANLSSMSGSIAQQSSVYDGRNRDQVDEGALDEAKSTTSGVSSKEIKGENKSKDLPGVGDSGSNSVAVDINCELPPAVAMKDVKGISENQQSGLVTSGSMMEDTSSDGPSASSRSSLNPGHADTNFLGSASLSGQIAYSGQIPYSGSISLRSDSSTTSTRSFAFPILQSEWNSSPVKMAKADRRHFRKSQGWRSGLLCCRF</sequence>
<dbReference type="EMBL" id="GDJX01018130">
    <property type="protein sequence ID" value="JAT49806.1"/>
    <property type="molecule type" value="Transcribed_RNA"/>
</dbReference>
<dbReference type="EMBL" id="GDJX01015959">
    <property type="protein sequence ID" value="JAT51977.1"/>
    <property type="molecule type" value="Transcribed_RNA"/>
</dbReference>
<evidence type="ECO:0000313" key="3">
    <source>
        <dbReference type="EMBL" id="JAT51977.1"/>
    </source>
</evidence>
<feature type="compositionally biased region" description="Low complexity" evidence="1">
    <location>
        <begin position="442"/>
        <end position="452"/>
    </location>
</feature>
<dbReference type="GO" id="GO:0009786">
    <property type="term" value="P:regulation of asymmetric cell division"/>
    <property type="evidence" value="ECO:0007669"/>
    <property type="project" value="InterPro"/>
</dbReference>
<dbReference type="InterPro" id="IPR040378">
    <property type="entry name" value="BASL"/>
</dbReference>
<feature type="compositionally biased region" description="Basic and acidic residues" evidence="1">
    <location>
        <begin position="380"/>
        <end position="390"/>
    </location>
</feature>
<gene>
    <name evidence="2" type="ORF">g.61992</name>
    <name evidence="3" type="ORF">g.61993</name>
</gene>
<dbReference type="PANTHER" id="PTHR33914">
    <property type="entry name" value="18S PRE-RIBOSOMAL ASSEMBLY PROTEIN GAR2-LIKE PROTEIN"/>
    <property type="match status" value="1"/>
</dbReference>
<feature type="compositionally biased region" description="Polar residues" evidence="1">
    <location>
        <begin position="428"/>
        <end position="439"/>
    </location>
</feature>
<reference evidence="3" key="1">
    <citation type="submission" date="2015-07" db="EMBL/GenBank/DDBJ databases">
        <title>Transcriptome Assembly of Anthurium amnicola.</title>
        <authorList>
            <person name="Suzuki J."/>
        </authorList>
    </citation>
    <scope>NUCLEOTIDE SEQUENCE</scope>
</reference>
<proteinExistence type="predicted"/>
<dbReference type="PANTHER" id="PTHR33914:SF2">
    <property type="entry name" value="OS02G0582100 PROTEIN"/>
    <property type="match status" value="1"/>
</dbReference>